<dbReference type="PROSITE" id="PS51434">
    <property type="entry name" value="NUP_C"/>
    <property type="match status" value="1"/>
</dbReference>
<dbReference type="Gene3D" id="1.25.40.690">
    <property type="match status" value="1"/>
</dbReference>
<feature type="domain" description="Peptidase S59" evidence="11">
    <location>
        <begin position="95"/>
        <end position="242"/>
    </location>
</feature>
<dbReference type="GO" id="GO:0051028">
    <property type="term" value="P:mRNA transport"/>
    <property type="evidence" value="ECO:0007669"/>
    <property type="project" value="UniProtKB-KW"/>
</dbReference>
<evidence type="ECO:0000313" key="13">
    <source>
        <dbReference type="Proteomes" id="UP000095038"/>
    </source>
</evidence>
<dbReference type="InParanoid" id="A0A1D2VJI8"/>
<dbReference type="Gene3D" id="3.30.1610.10">
    <property type="entry name" value="Peptidase S59, nucleoporin"/>
    <property type="match status" value="1"/>
</dbReference>
<dbReference type="SUPFAM" id="SSF82215">
    <property type="entry name" value="C-terminal autoproteolytic domain of nucleoporin nup98"/>
    <property type="match status" value="1"/>
</dbReference>
<dbReference type="Pfam" id="PF12110">
    <property type="entry name" value="Nup96"/>
    <property type="match status" value="1"/>
</dbReference>
<organism evidence="12 13">
    <name type="scientific">Ascoidea rubescens DSM 1968</name>
    <dbReference type="NCBI Taxonomy" id="1344418"/>
    <lineage>
        <taxon>Eukaryota</taxon>
        <taxon>Fungi</taxon>
        <taxon>Dikarya</taxon>
        <taxon>Ascomycota</taxon>
        <taxon>Saccharomycotina</taxon>
        <taxon>Saccharomycetes</taxon>
        <taxon>Ascoideaceae</taxon>
        <taxon>Ascoidea</taxon>
    </lineage>
</organism>
<accession>A0A1D2VJI8</accession>
<dbReference type="GO" id="GO:0008139">
    <property type="term" value="F:nuclear localization sequence binding"/>
    <property type="evidence" value="ECO:0007669"/>
    <property type="project" value="TreeGrafter"/>
</dbReference>
<keyword evidence="7" id="KW-0811">Translocation</keyword>
<dbReference type="InterPro" id="IPR037665">
    <property type="entry name" value="Nucleoporin_S59-like"/>
</dbReference>
<evidence type="ECO:0000256" key="4">
    <source>
        <dbReference type="ARBA" id="ARBA00022813"/>
    </source>
</evidence>
<dbReference type="Proteomes" id="UP000095038">
    <property type="component" value="Unassembled WGS sequence"/>
</dbReference>
<evidence type="ECO:0000256" key="5">
    <source>
        <dbReference type="ARBA" id="ARBA00022816"/>
    </source>
</evidence>
<dbReference type="InterPro" id="IPR021967">
    <property type="entry name" value="Nup98_C"/>
</dbReference>
<dbReference type="EMBL" id="KV454478">
    <property type="protein sequence ID" value="ODV61743.1"/>
    <property type="molecule type" value="Genomic_DNA"/>
</dbReference>
<dbReference type="GeneID" id="30964811"/>
<keyword evidence="6" id="KW-0653">Protein transport</keyword>
<keyword evidence="4" id="KW-0068">Autocatalytic cleavage</keyword>
<keyword evidence="3" id="KW-0813">Transport</keyword>
<reference evidence="13" key="1">
    <citation type="submission" date="2016-05" db="EMBL/GenBank/DDBJ databases">
        <title>Comparative genomics of biotechnologically important yeasts.</title>
        <authorList>
            <consortium name="DOE Joint Genome Institute"/>
            <person name="Riley R."/>
            <person name="Haridas S."/>
            <person name="Wolfe K.H."/>
            <person name="Lopes M.R."/>
            <person name="Hittinger C.T."/>
            <person name="Goker M."/>
            <person name="Salamov A."/>
            <person name="Wisecaver J."/>
            <person name="Long T.M."/>
            <person name="Aerts A.L."/>
            <person name="Barry K."/>
            <person name="Choi C."/>
            <person name="Clum A."/>
            <person name="Coughlan A.Y."/>
            <person name="Deshpande S."/>
            <person name="Douglass A.P."/>
            <person name="Hanson S.J."/>
            <person name="Klenk H.-P."/>
            <person name="Labutti K."/>
            <person name="Lapidus A."/>
            <person name="Lindquist E."/>
            <person name="Lipzen A."/>
            <person name="Meier-Kolthoff J.P."/>
            <person name="Ohm R.A."/>
            <person name="Otillar R.P."/>
            <person name="Pangilinan J."/>
            <person name="Peng Y."/>
            <person name="Rokas A."/>
            <person name="Rosa C.A."/>
            <person name="Scheuner C."/>
            <person name="Sibirny A.A."/>
            <person name="Slot J.C."/>
            <person name="Stielow J.B."/>
            <person name="Sun H."/>
            <person name="Kurtzman C.P."/>
            <person name="Blackwell M."/>
            <person name="Grigoriev I.V."/>
            <person name="Jeffries T.W."/>
        </authorList>
    </citation>
    <scope>NUCLEOTIDE SEQUENCE [LARGE SCALE GENOMIC DNA]</scope>
    <source>
        <strain evidence="13">DSM 1968</strain>
    </source>
</reference>
<evidence type="ECO:0000256" key="6">
    <source>
        <dbReference type="ARBA" id="ARBA00022927"/>
    </source>
</evidence>
<dbReference type="AlphaFoldDB" id="A0A1D2VJI8"/>
<evidence type="ECO:0000256" key="7">
    <source>
        <dbReference type="ARBA" id="ARBA00023010"/>
    </source>
</evidence>
<keyword evidence="9" id="KW-0539">Nucleus</keyword>
<gene>
    <name evidence="12" type="ORF">ASCRUDRAFT_56157</name>
</gene>
<dbReference type="PANTHER" id="PTHR23198">
    <property type="entry name" value="NUCLEOPORIN"/>
    <property type="match status" value="1"/>
</dbReference>
<evidence type="ECO:0000313" key="12">
    <source>
        <dbReference type="EMBL" id="ODV61743.1"/>
    </source>
</evidence>
<evidence type="ECO:0000256" key="1">
    <source>
        <dbReference type="ARBA" id="ARBA00004567"/>
    </source>
</evidence>
<protein>
    <submittedName>
        <fullName evidence="12">Nucleoporin2-domain-containing protein</fullName>
    </submittedName>
</protein>
<dbReference type="RefSeq" id="XP_020048050.1">
    <property type="nucleotide sequence ID" value="XM_020191175.1"/>
</dbReference>
<comment type="similarity">
    <text evidence="2">Belongs to the nucleoporin GLFG family.</text>
</comment>
<evidence type="ECO:0000256" key="8">
    <source>
        <dbReference type="ARBA" id="ARBA00023132"/>
    </source>
</evidence>
<evidence type="ECO:0000256" key="2">
    <source>
        <dbReference type="ARBA" id="ARBA00008926"/>
    </source>
</evidence>
<dbReference type="FunCoup" id="A0A1D2VJI8">
    <property type="interactions" value="759"/>
</dbReference>
<comment type="subcellular location">
    <subcellularLocation>
        <location evidence="1">Nucleus</location>
        <location evidence="1">Nuclear pore complex</location>
    </subcellularLocation>
</comment>
<dbReference type="GO" id="GO:0006405">
    <property type="term" value="P:RNA export from nucleus"/>
    <property type="evidence" value="ECO:0007669"/>
    <property type="project" value="TreeGrafter"/>
</dbReference>
<dbReference type="GO" id="GO:0034398">
    <property type="term" value="P:telomere tethering at nuclear periphery"/>
    <property type="evidence" value="ECO:0007669"/>
    <property type="project" value="TreeGrafter"/>
</dbReference>
<dbReference type="GO" id="GO:0000973">
    <property type="term" value="P:post-transcriptional tethering of RNA polymerase II gene DNA at nuclear periphery"/>
    <property type="evidence" value="ECO:0007669"/>
    <property type="project" value="TreeGrafter"/>
</dbReference>
<sequence>MKQIHQIQNHESHRNHENHENHENPIDNSLANNKNTKNNRSQSDSTPLKNKRNFQDSSDYSQNNSIKKIDSISNREIIPPRNKKLNDLNQKNTQYSDYWCSPSIESLLKLPLHKLSSIKGFIIGRKNFGQINFDSSVDFVSFKLFHNIVKFNSKTVEVYSDESIKPAIGCGLNVPATITLENLYPASFEEKLNNNKTSKEKIEFDDSNEIRKFILTLKRQKEMEYVNYIPTSGSWTFKVNHFSIWGLISEDPSDEDEPKTDLEDNIPQKSPLPEIINHLESKSNLETKKVADLKILEKTVLPKERQAQKVQKAQKASKKHSNDWYTQATQFDVSNYTASNFDDEKNNHVTQGEKITKNINRNETYLFEGEFPVKKIKIDNDASNISFVPGGWSFSNDIVPTEKSLNEKINIIEEPEKKQNKTKTDYKILQDVEQQVEPSLKDIIKQTGLKLVHVISSDTEEPYGNLLDIDMEEDIDITKGVREKQYESLGVDDRDLELLTIEPDFAVSDNWEVQLQLSAASNSAFSEGAEEVVEKMLPKLPFSEKYSSIKLDNLLFEDFDDYLNKQNKIFNSLRINNRKNFVKWSPNGNLIMNDSIFEQKSGCKIYSFSKKFEDANKTIKGSVYEKIFKEHFAISDIATRKSNDYPVCKPKDINKTLSFELLSSCFKKDINSKFLNNESGFWELASILFEDNQKVFTSLSKWIEKEVTLEIDEKLSYEKDESAKIFLLLCKHDIKGAISLAIETKHFNLATLITLLGSGEESVFFGAKSQLEFWIKTSAINYIPISVLKVYGLLTGEPLTNEYESYFNLVENLSWKVCLGLELWYGEIKLKAHEIVYNFILNESKTVEFSKFSEDHYLNIIKLYGKLNNNYNSNDIGQIISDFKGINEFDVRIQWYIYKILNGLSKFDKVSQEKVDEIEDKLTIGFADELETMKMYSESIFILSNLNEDKICKKSIDRLVMNKIEQITHRIDIKILETLIHGLKLPQELISKAIALNYRYYGDYWKEVMTLISANSFDEAHKRIIENIAPNSIICKGNLILKLNNLIESFPINEVQIKNWSNGLQVYKDYISLLKLAEKEKEIEDNKNNNDAEIDLFKKQRASILMKLLKSIDLLEKKNFKIKAASLIMKKDVKRFIKHDILKNKYLQDIKIEEIVFSR</sequence>
<proteinExistence type="inferred from homology"/>
<feature type="region of interest" description="Disordered" evidence="10">
    <location>
        <begin position="1"/>
        <end position="66"/>
    </location>
</feature>
<evidence type="ECO:0000256" key="3">
    <source>
        <dbReference type="ARBA" id="ARBA00022448"/>
    </source>
</evidence>
<keyword evidence="5" id="KW-0509">mRNA transport</keyword>
<dbReference type="InterPro" id="IPR036903">
    <property type="entry name" value="Nup98_auto-Pept-S59_dom_sf"/>
</dbReference>
<keyword evidence="13" id="KW-1185">Reference proteome</keyword>
<dbReference type="OrthoDB" id="3797628at2759"/>
<feature type="compositionally biased region" description="Polar residues" evidence="10">
    <location>
        <begin position="55"/>
        <end position="66"/>
    </location>
</feature>
<dbReference type="GO" id="GO:0003723">
    <property type="term" value="F:RNA binding"/>
    <property type="evidence" value="ECO:0007669"/>
    <property type="project" value="TreeGrafter"/>
</dbReference>
<dbReference type="GO" id="GO:0017056">
    <property type="term" value="F:structural constituent of nuclear pore"/>
    <property type="evidence" value="ECO:0007669"/>
    <property type="project" value="InterPro"/>
</dbReference>
<name>A0A1D2VJI8_9ASCO</name>
<evidence type="ECO:0000259" key="11">
    <source>
        <dbReference type="PROSITE" id="PS51434"/>
    </source>
</evidence>
<feature type="region of interest" description="Disordered" evidence="10">
    <location>
        <begin position="250"/>
        <end position="270"/>
    </location>
</feature>
<keyword evidence="8" id="KW-0906">Nuclear pore complex</keyword>
<evidence type="ECO:0000256" key="9">
    <source>
        <dbReference type="ARBA" id="ARBA00023242"/>
    </source>
</evidence>
<dbReference type="GO" id="GO:0006606">
    <property type="term" value="P:protein import into nucleus"/>
    <property type="evidence" value="ECO:0007669"/>
    <property type="project" value="TreeGrafter"/>
</dbReference>
<feature type="compositionally biased region" description="Basic and acidic residues" evidence="10">
    <location>
        <begin position="8"/>
        <end position="25"/>
    </location>
</feature>
<evidence type="ECO:0000256" key="10">
    <source>
        <dbReference type="SAM" id="MobiDB-lite"/>
    </source>
</evidence>
<dbReference type="InterPro" id="IPR007230">
    <property type="entry name" value="Nup98_auto-Pept-S59_dom"/>
</dbReference>
<dbReference type="Pfam" id="PF04096">
    <property type="entry name" value="Nucleoporin2"/>
    <property type="match status" value="1"/>
</dbReference>
<dbReference type="GO" id="GO:0044614">
    <property type="term" value="C:nuclear pore cytoplasmic filaments"/>
    <property type="evidence" value="ECO:0007669"/>
    <property type="project" value="TreeGrafter"/>
</dbReference>
<dbReference type="PANTHER" id="PTHR23198:SF6">
    <property type="entry name" value="NUCLEAR PORE COMPLEX PROTEIN NUP98-NUP96"/>
    <property type="match status" value="1"/>
</dbReference>
<dbReference type="STRING" id="1344418.A0A1D2VJI8"/>